<comment type="catalytic activity">
    <reaction evidence="1 10">
        <text>Endohydrolysis of beta-(1-&gt;4)-linkages between D-glucosamine residues in a partly acetylated chitosan.</text>
        <dbReference type="EC" id="3.2.1.132"/>
    </reaction>
</comment>
<evidence type="ECO:0000256" key="1">
    <source>
        <dbReference type="ARBA" id="ARBA00000405"/>
    </source>
</evidence>
<evidence type="ECO:0000256" key="10">
    <source>
        <dbReference type="RuleBase" id="RU361208"/>
    </source>
</evidence>
<evidence type="ECO:0000313" key="12">
    <source>
        <dbReference type="EMBL" id="KAL2827947.1"/>
    </source>
</evidence>
<keyword evidence="5 10" id="KW-0732">Signal</keyword>
<evidence type="ECO:0000256" key="3">
    <source>
        <dbReference type="ARBA" id="ARBA00007799"/>
    </source>
</evidence>
<evidence type="ECO:0000256" key="6">
    <source>
        <dbReference type="ARBA" id="ARBA00022801"/>
    </source>
</evidence>
<dbReference type="PANTHER" id="PTHR42061">
    <property type="entry name" value="ENDO-CHITOSANASE"/>
    <property type="match status" value="1"/>
</dbReference>
<protein>
    <recommendedName>
        <fullName evidence="10">Endo-chitosanase</fullName>
        <ecNumber evidence="10">3.2.1.132</ecNumber>
    </recommendedName>
</protein>
<dbReference type="EC" id="3.2.1.132" evidence="10"/>
<evidence type="ECO:0000256" key="9">
    <source>
        <dbReference type="ARBA" id="ARBA00023326"/>
    </source>
</evidence>
<keyword evidence="13" id="KW-1185">Reference proteome</keyword>
<keyword evidence="8 10" id="KW-0326">Glycosidase</keyword>
<evidence type="ECO:0000256" key="7">
    <source>
        <dbReference type="ARBA" id="ARBA00023277"/>
    </source>
</evidence>
<keyword evidence="7" id="KW-0119">Carbohydrate metabolism</keyword>
<keyword evidence="6 10" id="KW-0378">Hydrolase</keyword>
<evidence type="ECO:0000256" key="8">
    <source>
        <dbReference type="ARBA" id="ARBA00023295"/>
    </source>
</evidence>
<reference evidence="12 13" key="1">
    <citation type="submission" date="2024-07" db="EMBL/GenBank/DDBJ databases">
        <title>Section-level genome sequencing and comparative genomics of Aspergillus sections Usti and Cavernicolus.</title>
        <authorList>
            <consortium name="Lawrence Berkeley National Laboratory"/>
            <person name="Nybo J.L."/>
            <person name="Vesth T.C."/>
            <person name="Theobald S."/>
            <person name="Frisvad J.C."/>
            <person name="Larsen T.O."/>
            <person name="Kjaerboelling I."/>
            <person name="Rothschild-Mancinelli K."/>
            <person name="Lyhne E.K."/>
            <person name="Kogle M.E."/>
            <person name="Barry K."/>
            <person name="Clum A."/>
            <person name="Na H."/>
            <person name="Ledsgaard L."/>
            <person name="Lin J."/>
            <person name="Lipzen A."/>
            <person name="Kuo A."/>
            <person name="Riley R."/>
            <person name="Mondo S."/>
            <person name="LaButti K."/>
            <person name="Haridas S."/>
            <person name="Pangalinan J."/>
            <person name="Salamov A.A."/>
            <person name="Simmons B.A."/>
            <person name="Magnuson J.K."/>
            <person name="Chen J."/>
            <person name="Drula E."/>
            <person name="Henrissat B."/>
            <person name="Wiebenga A."/>
            <person name="Lubbers R.J."/>
            <person name="Gomes A.C."/>
            <person name="Makela M.R."/>
            <person name="Stajich J."/>
            <person name="Grigoriev I.V."/>
            <person name="Mortensen U.H."/>
            <person name="De vries R.P."/>
            <person name="Baker S.E."/>
            <person name="Andersen M.R."/>
        </authorList>
    </citation>
    <scope>NUCLEOTIDE SEQUENCE [LARGE SCALE GENOMIC DNA]</scope>
    <source>
        <strain evidence="12 13">CBS 600.67</strain>
    </source>
</reference>
<comment type="subcellular location">
    <subcellularLocation>
        <location evidence="2 10">Secreted</location>
    </subcellularLocation>
</comment>
<comment type="caution">
    <text evidence="12">The sequence shown here is derived from an EMBL/GenBank/DDBJ whole genome shotgun (WGS) entry which is preliminary data.</text>
</comment>
<name>A0ABR4IJK0_9EURO</name>
<dbReference type="Proteomes" id="UP001610335">
    <property type="component" value="Unassembled WGS sequence"/>
</dbReference>
<comment type="similarity">
    <text evidence="3 10">Belongs to the glycosyl hydrolase 75 family.</text>
</comment>
<proteinExistence type="inferred from homology"/>
<evidence type="ECO:0000256" key="4">
    <source>
        <dbReference type="ARBA" id="ARBA00022525"/>
    </source>
</evidence>
<dbReference type="Pfam" id="PF07335">
    <property type="entry name" value="Glyco_hydro_75"/>
    <property type="match status" value="1"/>
</dbReference>
<dbReference type="PANTHER" id="PTHR42061:SF4">
    <property type="entry name" value="ENDO-CHITOSANASE"/>
    <property type="match status" value="1"/>
</dbReference>
<feature type="signal peptide" evidence="10">
    <location>
        <begin position="1"/>
        <end position="21"/>
    </location>
</feature>
<organism evidence="12 13">
    <name type="scientific">Aspergillus cavernicola</name>
    <dbReference type="NCBI Taxonomy" id="176166"/>
    <lineage>
        <taxon>Eukaryota</taxon>
        <taxon>Fungi</taxon>
        <taxon>Dikarya</taxon>
        <taxon>Ascomycota</taxon>
        <taxon>Pezizomycotina</taxon>
        <taxon>Eurotiomycetes</taxon>
        <taxon>Eurotiomycetidae</taxon>
        <taxon>Eurotiales</taxon>
        <taxon>Aspergillaceae</taxon>
        <taxon>Aspergillus</taxon>
        <taxon>Aspergillus subgen. Nidulantes</taxon>
    </lineage>
</organism>
<dbReference type="EMBL" id="JBFXLS010000022">
    <property type="protein sequence ID" value="KAL2827947.1"/>
    <property type="molecule type" value="Genomic_DNA"/>
</dbReference>
<keyword evidence="4" id="KW-0964">Secreted</keyword>
<feature type="region of interest" description="Disordered" evidence="11">
    <location>
        <begin position="263"/>
        <end position="282"/>
    </location>
</feature>
<feature type="chain" id="PRO_5044997157" description="Endo-chitosanase" evidence="10">
    <location>
        <begin position="22"/>
        <end position="375"/>
    </location>
</feature>
<dbReference type="InterPro" id="IPR009939">
    <property type="entry name" value="Chitosanase_fungal"/>
</dbReference>
<comment type="function">
    <text evidence="10">Chitosanase catalyzing the endo-type cleavage of chitosan, the deacylated form of chitin. Chitosanase may be crucial in the degradation of the deacetylated portion of chitin in the fungal cell wall.</text>
</comment>
<accession>A0ABR4IJK0</accession>
<evidence type="ECO:0000256" key="5">
    <source>
        <dbReference type="ARBA" id="ARBA00022729"/>
    </source>
</evidence>
<evidence type="ECO:0000256" key="2">
    <source>
        <dbReference type="ARBA" id="ARBA00004613"/>
    </source>
</evidence>
<evidence type="ECO:0000256" key="11">
    <source>
        <dbReference type="SAM" id="MobiDB-lite"/>
    </source>
</evidence>
<keyword evidence="9 10" id="KW-0624">Polysaccharide degradation</keyword>
<evidence type="ECO:0000313" key="13">
    <source>
        <dbReference type="Proteomes" id="UP001610335"/>
    </source>
</evidence>
<sequence length="375" mass="38938">MAIKRILYQLCVLAPCTSALSEVIDGSHYNKANGGPPASYFTATATIPIAALQSAAAHLSEVPDHATYPIAQGASKESTIYSDWASFSKGQGAAIVWTADMDVNCDGIDYKCDGNSDGLHETNWGALAAYAVPFIVIPDKYLSANEHTIPGNNVAAVICDGHMFYGILGDSNGDSPQVTGEASWLMARTCFPEEDLRGDIGHSDADVTYILFLGNDAVLPNSATGQNYISDFGTLKSMGDRLVNALISNIGLRVSSLTGSSASETLTHSHSTPTSTATHSSTSTPISSCSWAGHCEGATCSTSDDCANNPVCSDGICSSDQECSPASLYSPCSTNNDCSNDLTCSDGLCAADGDRHEDGNGDENDGVSPCAGIGH</sequence>
<gene>
    <name evidence="12" type="ORF">BDW59DRAFT_171092</name>
</gene>